<protein>
    <recommendedName>
        <fullName evidence="3">ParB/Sulfiredoxin domain-containing protein</fullName>
    </recommendedName>
</protein>
<evidence type="ECO:0000313" key="2">
    <source>
        <dbReference type="Proteomes" id="UP000031967"/>
    </source>
</evidence>
<organism evidence="1 2">
    <name type="scientific">Gordoniibacillus kamchatkensis</name>
    <dbReference type="NCBI Taxonomy" id="1590651"/>
    <lineage>
        <taxon>Bacteria</taxon>
        <taxon>Bacillati</taxon>
        <taxon>Bacillota</taxon>
        <taxon>Bacilli</taxon>
        <taxon>Bacillales</taxon>
        <taxon>Paenibacillaceae</taxon>
        <taxon>Gordoniibacillus</taxon>
    </lineage>
</organism>
<dbReference type="EMBL" id="JXAK01000008">
    <property type="protein sequence ID" value="KIL41478.1"/>
    <property type="molecule type" value="Genomic_DNA"/>
</dbReference>
<name>A0ABR5AL11_9BACL</name>
<evidence type="ECO:0008006" key="3">
    <source>
        <dbReference type="Google" id="ProtNLM"/>
    </source>
</evidence>
<evidence type="ECO:0000313" key="1">
    <source>
        <dbReference type="EMBL" id="KIL41478.1"/>
    </source>
</evidence>
<dbReference type="RefSeq" id="WP_041046652.1">
    <property type="nucleotide sequence ID" value="NZ_JXAK01000008.1"/>
</dbReference>
<comment type="caution">
    <text evidence="1">The sequence shown here is derived from an EMBL/GenBank/DDBJ whole genome shotgun (WGS) entry which is preliminary data.</text>
</comment>
<keyword evidence="2" id="KW-1185">Reference proteome</keyword>
<gene>
    <name evidence="1" type="ORF">SD70_06180</name>
</gene>
<dbReference type="Proteomes" id="UP000031967">
    <property type="component" value="Unassembled WGS sequence"/>
</dbReference>
<accession>A0ABR5AL11</accession>
<reference evidence="1 2" key="1">
    <citation type="submission" date="2014-12" db="EMBL/GenBank/DDBJ databases">
        <title>Draft genome sequence of Paenibacillus kamchatkensis strain B-2647.</title>
        <authorList>
            <person name="Karlyshev A.V."/>
            <person name="Kudryashova E.B."/>
        </authorList>
    </citation>
    <scope>NUCLEOTIDE SEQUENCE [LARGE SCALE GENOMIC DNA]</scope>
    <source>
        <strain evidence="1 2">VKM B-2647</strain>
    </source>
</reference>
<sequence>MRFTVQYIPLSQIKPGSPAAVTERMKQVRRLMGDCMHVIAVLPNRGDGTYSLLAGRDRYDYLTNHTKKKYAPCIVVKRRFAQRRHPLASAAAKLLALFARGSSVPGPAPASWAIIRAFLKAEPRFRQLPRLQQWKVLLLAVRYRQTVVALMRLAVDRYAHERERTSE</sequence>
<proteinExistence type="predicted"/>